<comment type="caution">
    <text evidence="1">The sequence shown here is derived from an EMBL/GenBank/DDBJ whole genome shotgun (WGS) entry which is preliminary data.</text>
</comment>
<reference evidence="1 2" key="1">
    <citation type="submission" date="2021-07" db="EMBL/GenBank/DDBJ databases">
        <title>Genome data of Colletotrichum spaethianum.</title>
        <authorList>
            <person name="Utami Y.D."/>
            <person name="Hiruma K."/>
        </authorList>
    </citation>
    <scope>NUCLEOTIDE SEQUENCE [LARGE SCALE GENOMIC DNA]</scope>
    <source>
        <strain evidence="1 2">MAFF 242679</strain>
    </source>
</reference>
<dbReference type="Proteomes" id="UP001055172">
    <property type="component" value="Unassembled WGS sequence"/>
</dbReference>
<protein>
    <recommendedName>
        <fullName evidence="3">Fungal N-terminal domain-containing protein</fullName>
    </recommendedName>
</protein>
<keyword evidence="2" id="KW-1185">Reference proteome</keyword>
<organism evidence="1 2">
    <name type="scientific">Colletotrichum liriopes</name>
    <dbReference type="NCBI Taxonomy" id="708192"/>
    <lineage>
        <taxon>Eukaryota</taxon>
        <taxon>Fungi</taxon>
        <taxon>Dikarya</taxon>
        <taxon>Ascomycota</taxon>
        <taxon>Pezizomycotina</taxon>
        <taxon>Sordariomycetes</taxon>
        <taxon>Hypocreomycetidae</taxon>
        <taxon>Glomerellales</taxon>
        <taxon>Glomerellaceae</taxon>
        <taxon>Colletotrichum</taxon>
        <taxon>Colletotrichum spaethianum species complex</taxon>
    </lineage>
</organism>
<evidence type="ECO:0000313" key="2">
    <source>
        <dbReference type="Proteomes" id="UP001055172"/>
    </source>
</evidence>
<name>A0AA37GWK0_9PEZI</name>
<gene>
    <name evidence="1" type="ORF">ColLi_11491</name>
</gene>
<proteinExistence type="predicted"/>
<accession>A0AA37GWK0</accession>
<dbReference type="EMBL" id="BPPX01000034">
    <property type="protein sequence ID" value="GJC88653.1"/>
    <property type="molecule type" value="Genomic_DNA"/>
</dbReference>
<evidence type="ECO:0000313" key="1">
    <source>
        <dbReference type="EMBL" id="GJC88653.1"/>
    </source>
</evidence>
<sequence>MAESLAALGVAANIVQFLELGFKVTRSIVATYRSTNADGLADRNVELEASATSLKLQCIQLQNEAGLRVDGVMMGLLMSCIDTATQLLDEIDALKMSPANRQERWARLLMSAKAHRKKKKIADLQAKMVEIKTIVFQKLQVLLL</sequence>
<dbReference type="AlphaFoldDB" id="A0AA37GWK0"/>
<evidence type="ECO:0008006" key="3">
    <source>
        <dbReference type="Google" id="ProtNLM"/>
    </source>
</evidence>